<dbReference type="Pfam" id="PF01478">
    <property type="entry name" value="Peptidase_A24"/>
    <property type="match status" value="1"/>
</dbReference>
<dbReference type="InterPro" id="IPR050882">
    <property type="entry name" value="Prepilin_peptidase/N-MTase"/>
</dbReference>
<evidence type="ECO:0000259" key="8">
    <source>
        <dbReference type="Pfam" id="PF01478"/>
    </source>
</evidence>
<evidence type="ECO:0000256" key="4">
    <source>
        <dbReference type="ARBA" id="ARBA00022692"/>
    </source>
</evidence>
<evidence type="ECO:0000256" key="1">
    <source>
        <dbReference type="ARBA" id="ARBA00004651"/>
    </source>
</evidence>
<comment type="subcellular location">
    <subcellularLocation>
        <location evidence="1">Cell membrane</location>
        <topology evidence="1">Multi-pass membrane protein</topology>
    </subcellularLocation>
</comment>
<evidence type="ECO:0000313" key="11">
    <source>
        <dbReference type="Proteomes" id="UP000178510"/>
    </source>
</evidence>
<comment type="caution">
    <text evidence="10">The sequence shown here is derived from an EMBL/GenBank/DDBJ whole genome shotgun (WGS) entry which is preliminary data.</text>
</comment>
<keyword evidence="3" id="KW-1003">Cell membrane</keyword>
<feature type="transmembrane region" description="Helical" evidence="7">
    <location>
        <begin position="133"/>
        <end position="151"/>
    </location>
</feature>
<feature type="transmembrane region" description="Helical" evidence="7">
    <location>
        <begin position="189"/>
        <end position="222"/>
    </location>
</feature>
<sequence>MSEAYIGLIVGPAAFAAGLAVGSFLNVVILRGLRGETLGGRSHCDTCGTVLKAHELIPIVSFIIQRGMCRHCSTTFSIQHPLVEFGTAVAFAIAALIIISLVAGNQALLLAVIALPAIAALIVLIVSDIRFQILPDGAVIVLALAGLAASIARGSVLYDLGAALVIALFFASLWFFSRGTWMGFGDAKLALATSLAVGFPASIAAFLFSFWLGGIVGTLLIATGRKDMQSRIPFGPFLIAGALAAFVWAPAFFAYTGLSQFPIFESKSIIEHRPTA</sequence>
<feature type="transmembrane region" description="Helical" evidence="7">
    <location>
        <begin position="234"/>
        <end position="258"/>
    </location>
</feature>
<keyword evidence="5 7" id="KW-1133">Transmembrane helix</keyword>
<dbReference type="PANTHER" id="PTHR30487:SF0">
    <property type="entry name" value="PREPILIN LEADER PEPTIDASE_N-METHYLTRANSFERASE-RELATED"/>
    <property type="match status" value="1"/>
</dbReference>
<dbReference type="Pfam" id="PF06750">
    <property type="entry name" value="A24_N_bact"/>
    <property type="match status" value="1"/>
</dbReference>
<name>A0A1G2KWV4_9BACT</name>
<dbReference type="AlphaFoldDB" id="A0A1G2KWV4"/>
<dbReference type="Gene3D" id="1.20.120.1220">
    <property type="match status" value="1"/>
</dbReference>
<feature type="domain" description="Prepilin peptidase A24 N-terminal" evidence="9">
    <location>
        <begin position="18"/>
        <end position="96"/>
    </location>
</feature>
<feature type="transmembrane region" description="Helical" evidence="7">
    <location>
        <begin position="108"/>
        <end position="126"/>
    </location>
</feature>
<dbReference type="EMBL" id="MHQM01000036">
    <property type="protein sequence ID" value="OHA02889.1"/>
    <property type="molecule type" value="Genomic_DNA"/>
</dbReference>
<keyword evidence="6 7" id="KW-0472">Membrane</keyword>
<dbReference type="InterPro" id="IPR010627">
    <property type="entry name" value="Prepilin_pept_A24_N"/>
</dbReference>
<keyword evidence="4 7" id="KW-0812">Transmembrane</keyword>
<organism evidence="10 11">
    <name type="scientific">Candidatus Sungbacteria bacterium RIFCSPHIGHO2_02_FULL_52_23</name>
    <dbReference type="NCBI Taxonomy" id="1802274"/>
    <lineage>
        <taxon>Bacteria</taxon>
        <taxon>Candidatus Sungiibacteriota</taxon>
    </lineage>
</organism>
<evidence type="ECO:0000259" key="9">
    <source>
        <dbReference type="Pfam" id="PF06750"/>
    </source>
</evidence>
<comment type="similarity">
    <text evidence="2">Belongs to the peptidase A24 family.</text>
</comment>
<dbReference type="GO" id="GO:0004190">
    <property type="term" value="F:aspartic-type endopeptidase activity"/>
    <property type="evidence" value="ECO:0007669"/>
    <property type="project" value="InterPro"/>
</dbReference>
<evidence type="ECO:0000256" key="2">
    <source>
        <dbReference type="ARBA" id="ARBA00005801"/>
    </source>
</evidence>
<dbReference type="GO" id="GO:0006465">
    <property type="term" value="P:signal peptide processing"/>
    <property type="evidence" value="ECO:0007669"/>
    <property type="project" value="TreeGrafter"/>
</dbReference>
<feature type="domain" description="Prepilin type IV endopeptidase peptidase" evidence="8">
    <location>
        <begin position="118"/>
        <end position="217"/>
    </location>
</feature>
<dbReference type="PANTHER" id="PTHR30487">
    <property type="entry name" value="TYPE 4 PREPILIN-LIKE PROTEINS LEADER PEPTIDE-PROCESSING ENZYME"/>
    <property type="match status" value="1"/>
</dbReference>
<evidence type="ECO:0008006" key="12">
    <source>
        <dbReference type="Google" id="ProtNLM"/>
    </source>
</evidence>
<feature type="transmembrane region" description="Helical" evidence="7">
    <location>
        <begin position="157"/>
        <end position="177"/>
    </location>
</feature>
<dbReference type="InterPro" id="IPR000045">
    <property type="entry name" value="Prepilin_IV_endopep_pep"/>
</dbReference>
<evidence type="ECO:0000256" key="7">
    <source>
        <dbReference type="SAM" id="Phobius"/>
    </source>
</evidence>
<dbReference type="GO" id="GO:0005886">
    <property type="term" value="C:plasma membrane"/>
    <property type="evidence" value="ECO:0007669"/>
    <property type="project" value="UniProtKB-SubCell"/>
</dbReference>
<evidence type="ECO:0000256" key="3">
    <source>
        <dbReference type="ARBA" id="ARBA00022475"/>
    </source>
</evidence>
<dbReference type="STRING" id="1802274.A3J58_02315"/>
<feature type="transmembrane region" description="Helical" evidence="7">
    <location>
        <begin position="82"/>
        <end position="102"/>
    </location>
</feature>
<proteinExistence type="inferred from homology"/>
<evidence type="ECO:0000256" key="5">
    <source>
        <dbReference type="ARBA" id="ARBA00022989"/>
    </source>
</evidence>
<accession>A0A1G2KWV4</accession>
<feature type="transmembrane region" description="Helical" evidence="7">
    <location>
        <begin position="6"/>
        <end position="29"/>
    </location>
</feature>
<reference evidence="10 11" key="1">
    <citation type="journal article" date="2016" name="Nat. Commun.">
        <title>Thousands of microbial genomes shed light on interconnected biogeochemical processes in an aquifer system.</title>
        <authorList>
            <person name="Anantharaman K."/>
            <person name="Brown C.T."/>
            <person name="Hug L.A."/>
            <person name="Sharon I."/>
            <person name="Castelle C.J."/>
            <person name="Probst A.J."/>
            <person name="Thomas B.C."/>
            <person name="Singh A."/>
            <person name="Wilkins M.J."/>
            <person name="Karaoz U."/>
            <person name="Brodie E.L."/>
            <person name="Williams K.H."/>
            <person name="Hubbard S.S."/>
            <person name="Banfield J.F."/>
        </authorList>
    </citation>
    <scope>NUCLEOTIDE SEQUENCE [LARGE SCALE GENOMIC DNA]</scope>
</reference>
<dbReference type="Proteomes" id="UP000178510">
    <property type="component" value="Unassembled WGS sequence"/>
</dbReference>
<evidence type="ECO:0000256" key="6">
    <source>
        <dbReference type="ARBA" id="ARBA00023136"/>
    </source>
</evidence>
<evidence type="ECO:0000313" key="10">
    <source>
        <dbReference type="EMBL" id="OHA02889.1"/>
    </source>
</evidence>
<gene>
    <name evidence="10" type="ORF">A3J58_02315</name>
</gene>
<protein>
    <recommendedName>
        <fullName evidence="12">Prepilin peptidase</fullName>
    </recommendedName>
</protein>